<dbReference type="AlphaFoldDB" id="A0A2S7SSM0"/>
<gene>
    <name evidence="1" type="ORF">CJD36_016835</name>
</gene>
<dbReference type="Proteomes" id="UP000239872">
    <property type="component" value="Unassembled WGS sequence"/>
</dbReference>
<dbReference type="EMBL" id="PPSL01000005">
    <property type="protein sequence ID" value="PQJ09605.1"/>
    <property type="molecule type" value="Genomic_DNA"/>
</dbReference>
<proteinExistence type="predicted"/>
<evidence type="ECO:0000313" key="2">
    <source>
        <dbReference type="Proteomes" id="UP000239872"/>
    </source>
</evidence>
<accession>A0A2S7SSM0</accession>
<comment type="caution">
    <text evidence="1">The sequence shown here is derived from an EMBL/GenBank/DDBJ whole genome shotgun (WGS) entry which is preliminary data.</text>
</comment>
<evidence type="ECO:0000313" key="1">
    <source>
        <dbReference type="EMBL" id="PQJ09605.1"/>
    </source>
</evidence>
<sequence length="99" mass="11819">MHLRIKEKKMIQQINTVDDVKIFFNELLAEGVNFHPDDPMETYQHRDTGKSFYNDQETFVRNNLLAQAFDVCETEDADIYELCIDIFMKDFYIAFQLEL</sequence>
<keyword evidence="2" id="KW-1185">Reference proteome</keyword>
<organism evidence="1 2">
    <name type="scientific">Flavipsychrobacter stenotrophus</name>
    <dbReference type="NCBI Taxonomy" id="2077091"/>
    <lineage>
        <taxon>Bacteria</taxon>
        <taxon>Pseudomonadati</taxon>
        <taxon>Bacteroidota</taxon>
        <taxon>Chitinophagia</taxon>
        <taxon>Chitinophagales</taxon>
        <taxon>Chitinophagaceae</taxon>
        <taxon>Flavipsychrobacter</taxon>
    </lineage>
</organism>
<name>A0A2S7SSM0_9BACT</name>
<protein>
    <submittedName>
        <fullName evidence="1">Uncharacterized protein</fullName>
    </submittedName>
</protein>
<reference evidence="1 2" key="1">
    <citation type="submission" date="2018-01" db="EMBL/GenBank/DDBJ databases">
        <title>A novel member of the phylum Bacteroidetes isolated from glacier ice.</title>
        <authorList>
            <person name="Liu Q."/>
            <person name="Xin Y.-H."/>
        </authorList>
    </citation>
    <scope>NUCLEOTIDE SEQUENCE [LARGE SCALE GENOMIC DNA]</scope>
    <source>
        <strain evidence="1 2">RB1R16</strain>
    </source>
</reference>